<evidence type="ECO:0000313" key="8">
    <source>
        <dbReference type="EMBL" id="OGD04071.1"/>
    </source>
</evidence>
<reference evidence="8 9" key="1">
    <citation type="journal article" date="2016" name="Nat. Commun.">
        <title>Thousands of microbial genomes shed light on interconnected biogeochemical processes in an aquifer system.</title>
        <authorList>
            <person name="Anantharaman K."/>
            <person name="Brown C.T."/>
            <person name="Hug L.A."/>
            <person name="Sharon I."/>
            <person name="Castelle C.J."/>
            <person name="Probst A.J."/>
            <person name="Thomas B.C."/>
            <person name="Singh A."/>
            <person name="Wilkins M.J."/>
            <person name="Karaoz U."/>
            <person name="Brodie E.L."/>
            <person name="Williams K.H."/>
            <person name="Hubbard S.S."/>
            <person name="Banfield J.F."/>
        </authorList>
    </citation>
    <scope>NUCLEOTIDE SEQUENCE [LARGE SCALE GENOMIC DNA]</scope>
</reference>
<name>A0A1F4ZCS2_9BACT</name>
<keyword evidence="2" id="KW-0805">Transcription regulation</keyword>
<evidence type="ECO:0000256" key="2">
    <source>
        <dbReference type="ARBA" id="ARBA00023015"/>
    </source>
</evidence>
<sequence length="182" mass="21043">MSIPKKSAIALTQLYRTLSKPVIRFILKRTGGDLEAAQQVLQGTFISVLKSFHTFHKKSTYFTWICKIALNKLADYYRDQVHYKSKVFVPSIEQFNLLIDPGLSPEEKLTLDELKSQVNKCLNLLPIEYRRLLHLKYYQELSTREIGLKLNLSPRALEGRLYRAKKALAKIYAAFEKGHHSS</sequence>
<keyword evidence="5" id="KW-0804">Transcription</keyword>
<dbReference type="PANTHER" id="PTHR43133:SF8">
    <property type="entry name" value="RNA POLYMERASE SIGMA FACTOR HI_1459-RELATED"/>
    <property type="match status" value="1"/>
</dbReference>
<comment type="caution">
    <text evidence="8">The sequence shown here is derived from an EMBL/GenBank/DDBJ whole genome shotgun (WGS) entry which is preliminary data.</text>
</comment>
<dbReference type="InterPro" id="IPR039425">
    <property type="entry name" value="RNA_pol_sigma-70-like"/>
</dbReference>
<dbReference type="PANTHER" id="PTHR43133">
    <property type="entry name" value="RNA POLYMERASE ECF-TYPE SIGMA FACTO"/>
    <property type="match status" value="1"/>
</dbReference>
<feature type="domain" description="RNA polymerase sigma factor 70 region 4 type 2" evidence="7">
    <location>
        <begin position="117"/>
        <end position="168"/>
    </location>
</feature>
<dbReference type="SUPFAM" id="SSF88946">
    <property type="entry name" value="Sigma2 domain of RNA polymerase sigma factors"/>
    <property type="match status" value="1"/>
</dbReference>
<evidence type="ECO:0000313" key="9">
    <source>
        <dbReference type="Proteomes" id="UP000177080"/>
    </source>
</evidence>
<evidence type="ECO:0000259" key="7">
    <source>
        <dbReference type="Pfam" id="PF08281"/>
    </source>
</evidence>
<dbReference type="EMBL" id="MEXN01000003">
    <property type="protein sequence ID" value="OGD04071.1"/>
    <property type="molecule type" value="Genomic_DNA"/>
</dbReference>
<protein>
    <recommendedName>
        <fullName evidence="10">RNA polymerase sigma factor</fullName>
    </recommendedName>
</protein>
<keyword evidence="4" id="KW-0238">DNA-binding</keyword>
<feature type="domain" description="RNA polymerase sigma-70 region 2" evidence="6">
    <location>
        <begin position="15"/>
        <end position="80"/>
    </location>
</feature>
<evidence type="ECO:0000256" key="3">
    <source>
        <dbReference type="ARBA" id="ARBA00023082"/>
    </source>
</evidence>
<dbReference type="Gene3D" id="1.10.10.10">
    <property type="entry name" value="Winged helix-like DNA-binding domain superfamily/Winged helix DNA-binding domain"/>
    <property type="match status" value="1"/>
</dbReference>
<dbReference type="InterPro" id="IPR013325">
    <property type="entry name" value="RNA_pol_sigma_r2"/>
</dbReference>
<dbReference type="InterPro" id="IPR036388">
    <property type="entry name" value="WH-like_DNA-bd_sf"/>
</dbReference>
<evidence type="ECO:0000256" key="4">
    <source>
        <dbReference type="ARBA" id="ARBA00023125"/>
    </source>
</evidence>
<keyword evidence="3" id="KW-0731">Sigma factor</keyword>
<dbReference type="NCBIfam" id="TIGR02937">
    <property type="entry name" value="sigma70-ECF"/>
    <property type="match status" value="1"/>
</dbReference>
<dbReference type="InterPro" id="IPR014284">
    <property type="entry name" value="RNA_pol_sigma-70_dom"/>
</dbReference>
<dbReference type="InterPro" id="IPR007627">
    <property type="entry name" value="RNA_pol_sigma70_r2"/>
</dbReference>
<organism evidence="8 9">
    <name type="scientific">Candidatus Amesbacteria bacterium RIFCSPLOWO2_01_FULL_48_25</name>
    <dbReference type="NCBI Taxonomy" id="1797259"/>
    <lineage>
        <taxon>Bacteria</taxon>
        <taxon>Candidatus Amesiibacteriota</taxon>
    </lineage>
</organism>
<dbReference type="SUPFAM" id="SSF88659">
    <property type="entry name" value="Sigma3 and sigma4 domains of RNA polymerase sigma factors"/>
    <property type="match status" value="1"/>
</dbReference>
<accession>A0A1F4ZCS2</accession>
<dbReference type="Gene3D" id="1.10.1740.10">
    <property type="match status" value="1"/>
</dbReference>
<evidence type="ECO:0000256" key="1">
    <source>
        <dbReference type="ARBA" id="ARBA00010641"/>
    </source>
</evidence>
<dbReference type="Pfam" id="PF04542">
    <property type="entry name" value="Sigma70_r2"/>
    <property type="match status" value="1"/>
</dbReference>
<dbReference type="AlphaFoldDB" id="A0A1F4ZCS2"/>
<dbReference type="Pfam" id="PF08281">
    <property type="entry name" value="Sigma70_r4_2"/>
    <property type="match status" value="1"/>
</dbReference>
<dbReference type="STRING" id="1797259.A2989_01575"/>
<dbReference type="GO" id="GO:0016987">
    <property type="term" value="F:sigma factor activity"/>
    <property type="evidence" value="ECO:0007669"/>
    <property type="project" value="UniProtKB-KW"/>
</dbReference>
<evidence type="ECO:0000259" key="6">
    <source>
        <dbReference type="Pfam" id="PF04542"/>
    </source>
</evidence>
<dbReference type="InterPro" id="IPR013324">
    <property type="entry name" value="RNA_pol_sigma_r3/r4-like"/>
</dbReference>
<evidence type="ECO:0008006" key="10">
    <source>
        <dbReference type="Google" id="ProtNLM"/>
    </source>
</evidence>
<comment type="similarity">
    <text evidence="1">Belongs to the sigma-70 factor family. ECF subfamily.</text>
</comment>
<dbReference type="CDD" id="cd06171">
    <property type="entry name" value="Sigma70_r4"/>
    <property type="match status" value="1"/>
</dbReference>
<dbReference type="InterPro" id="IPR013249">
    <property type="entry name" value="RNA_pol_sigma70_r4_t2"/>
</dbReference>
<dbReference type="GO" id="GO:0003677">
    <property type="term" value="F:DNA binding"/>
    <property type="evidence" value="ECO:0007669"/>
    <property type="project" value="UniProtKB-KW"/>
</dbReference>
<dbReference type="GO" id="GO:0006352">
    <property type="term" value="P:DNA-templated transcription initiation"/>
    <property type="evidence" value="ECO:0007669"/>
    <property type="project" value="InterPro"/>
</dbReference>
<dbReference type="Proteomes" id="UP000177080">
    <property type="component" value="Unassembled WGS sequence"/>
</dbReference>
<evidence type="ECO:0000256" key="5">
    <source>
        <dbReference type="ARBA" id="ARBA00023163"/>
    </source>
</evidence>
<gene>
    <name evidence="8" type="ORF">A2989_01575</name>
</gene>
<proteinExistence type="inferred from homology"/>